<name>A1T156_MYCVP</name>
<dbReference type="EMBL" id="CP000511">
    <property type="protein sequence ID" value="ABM10906.1"/>
    <property type="molecule type" value="Genomic_DNA"/>
</dbReference>
<gene>
    <name evidence="1" type="ordered locus">Mvan_0055</name>
</gene>
<dbReference type="Proteomes" id="UP000009159">
    <property type="component" value="Chromosome"/>
</dbReference>
<dbReference type="STRING" id="350058.Mvan_0055"/>
<sequence length="181" mass="19382">MRYRGGMSLRAREIRAETAAVLESLRGVWDEEMVDEWDHAMQAAACAIEDGADDELVLAAALHDIGHSPLLGGPHVHDHCGLARDWITPRFGPRVGWLAGAHVSAKRHLAAVDPAYTAALSPTSVASLAAQGGAHVDPEFAEHPWCADALRLRRYDDAAKDPDAVGASADLVLDLAQKLAR</sequence>
<evidence type="ECO:0000313" key="2">
    <source>
        <dbReference type="Proteomes" id="UP000009159"/>
    </source>
</evidence>
<dbReference type="InterPro" id="IPR052567">
    <property type="entry name" value="OP_Dioxygenase"/>
</dbReference>
<reference evidence="1" key="1">
    <citation type="submission" date="2006-12" db="EMBL/GenBank/DDBJ databases">
        <title>Complete sequence of Mycobacterium vanbaalenii PYR-1.</title>
        <authorList>
            <consortium name="US DOE Joint Genome Institute"/>
            <person name="Copeland A."/>
            <person name="Lucas S."/>
            <person name="Lapidus A."/>
            <person name="Barry K."/>
            <person name="Detter J.C."/>
            <person name="Glavina del Rio T."/>
            <person name="Hammon N."/>
            <person name="Israni S."/>
            <person name="Dalin E."/>
            <person name="Tice H."/>
            <person name="Pitluck S."/>
            <person name="Singan V."/>
            <person name="Schmutz J."/>
            <person name="Larimer F."/>
            <person name="Land M."/>
            <person name="Hauser L."/>
            <person name="Kyrpides N."/>
            <person name="Anderson I.J."/>
            <person name="Miller C."/>
            <person name="Richardson P."/>
        </authorList>
    </citation>
    <scope>NUCLEOTIDE SEQUENCE [LARGE SCALE GENOMIC DNA]</scope>
    <source>
        <strain evidence="1">PYR-1</strain>
    </source>
</reference>
<protein>
    <submittedName>
        <fullName evidence="1">HD phosphohydrolase-like protein</fullName>
    </submittedName>
</protein>
<dbReference type="KEGG" id="mva:Mvan_0055"/>
<dbReference type="AlphaFoldDB" id="A1T156"/>
<dbReference type="SUPFAM" id="SSF109604">
    <property type="entry name" value="HD-domain/PDEase-like"/>
    <property type="match status" value="1"/>
</dbReference>
<accession>A1T156</accession>
<keyword evidence="2" id="KW-1185">Reference proteome</keyword>
<evidence type="ECO:0000313" key="1">
    <source>
        <dbReference type="EMBL" id="ABM10906.1"/>
    </source>
</evidence>
<dbReference type="HOGENOM" id="CLU_091985_0_1_11"/>
<proteinExistence type="predicted"/>
<organism evidence="1 2">
    <name type="scientific">Mycolicibacterium vanbaalenii (strain DSM 7251 / JCM 13017 / BCRC 16820 / KCTC 9966 / NRRL B-24157 / PYR-1)</name>
    <name type="common">Mycobacterium vanbaalenii</name>
    <dbReference type="NCBI Taxonomy" id="350058"/>
    <lineage>
        <taxon>Bacteria</taxon>
        <taxon>Bacillati</taxon>
        <taxon>Actinomycetota</taxon>
        <taxon>Actinomycetes</taxon>
        <taxon>Mycobacteriales</taxon>
        <taxon>Mycobacteriaceae</taxon>
        <taxon>Mycolicibacterium</taxon>
    </lineage>
</organism>
<dbReference type="PANTHER" id="PTHR40202:SF1">
    <property type="entry name" value="HD DOMAIN-CONTAINING PROTEIN"/>
    <property type="match status" value="1"/>
</dbReference>
<dbReference type="PANTHER" id="PTHR40202">
    <property type="match status" value="1"/>
</dbReference>
<dbReference type="Gene3D" id="1.10.3210.10">
    <property type="entry name" value="Hypothetical protein af1432"/>
    <property type="match status" value="1"/>
</dbReference>
<dbReference type="eggNOG" id="COG4341">
    <property type="taxonomic scope" value="Bacteria"/>
</dbReference>
<dbReference type="GO" id="GO:0016787">
    <property type="term" value="F:hydrolase activity"/>
    <property type="evidence" value="ECO:0007669"/>
    <property type="project" value="UniProtKB-KW"/>
</dbReference>